<evidence type="ECO:0000313" key="4">
    <source>
        <dbReference type="EMBL" id="CAB4219420.1"/>
    </source>
</evidence>
<reference evidence="4" key="1">
    <citation type="submission" date="2020-05" db="EMBL/GenBank/DDBJ databases">
        <authorList>
            <person name="Chiriac C."/>
            <person name="Salcher M."/>
            <person name="Ghai R."/>
            <person name="Kavagutti S V."/>
        </authorList>
    </citation>
    <scope>NUCLEOTIDE SEQUENCE</scope>
</reference>
<dbReference type="InterPro" id="IPR029063">
    <property type="entry name" value="SAM-dependent_MTases_sf"/>
</dbReference>
<dbReference type="EMBL" id="LR797479">
    <property type="protein sequence ID" value="CAB4219420.1"/>
    <property type="molecule type" value="Genomic_DNA"/>
</dbReference>
<name>A0A6J5SW23_9CAUD</name>
<dbReference type="SUPFAM" id="SSF53335">
    <property type="entry name" value="S-adenosyl-L-methionine-dependent methyltransferases"/>
    <property type="match status" value="1"/>
</dbReference>
<accession>A0A6J5SW23</accession>
<keyword evidence="2" id="KW-0808">Transferase</keyword>
<evidence type="ECO:0000256" key="1">
    <source>
        <dbReference type="ARBA" id="ARBA00022603"/>
    </source>
</evidence>
<dbReference type="GO" id="GO:0032259">
    <property type="term" value="P:methylation"/>
    <property type="evidence" value="ECO:0007669"/>
    <property type="project" value="UniProtKB-KW"/>
</dbReference>
<dbReference type="InterPro" id="IPR001091">
    <property type="entry name" value="RM_Methyltransferase"/>
</dbReference>
<sequence length="315" mass="35184">MVDCLNEKHGEDWSAYNGDSCAILPQLPTASVDFSVYSPPFGDLFVYSPSANDMGNSANDAEFFEHYKFLIREKLRVTKPGRLSAVHCSDLPARKWRDGFIGTKPFSDDIIAAHREAGWHFLRRVTIWRDPVVEMTRTKALNLLYKQIQKDSASSWPGSPDYLLIFRAPGDNAVPVGHKPANFPVGLWQKWASPVWMDISQTAVLNNRAEAAKWIGDPLYLDDAREEEDEKHLCPLQLPLIERAVMMWSNPGDVVLSPFLGIGSEGVVSVKRKRRFIGVELKPSYFAQACRSLTAAEANTGDILDVLDCTESVAA</sequence>
<dbReference type="PRINTS" id="PR00508">
    <property type="entry name" value="S21N4MTFRASE"/>
</dbReference>
<evidence type="ECO:0000256" key="2">
    <source>
        <dbReference type="ARBA" id="ARBA00022679"/>
    </source>
</evidence>
<evidence type="ECO:0000259" key="3">
    <source>
        <dbReference type="Pfam" id="PF01555"/>
    </source>
</evidence>
<dbReference type="InterPro" id="IPR002941">
    <property type="entry name" value="DNA_methylase_N4/N6"/>
</dbReference>
<dbReference type="GO" id="GO:0008170">
    <property type="term" value="F:N-methyltransferase activity"/>
    <property type="evidence" value="ECO:0007669"/>
    <property type="project" value="InterPro"/>
</dbReference>
<keyword evidence="1 4" id="KW-0489">Methyltransferase</keyword>
<feature type="domain" description="DNA methylase N-4/N-6" evidence="3">
    <location>
        <begin position="32"/>
        <end position="289"/>
    </location>
</feature>
<protein>
    <submittedName>
        <fullName evidence="4">DNA methylase N-4/N-6</fullName>
    </submittedName>
</protein>
<organism evidence="4">
    <name type="scientific">uncultured Caudovirales phage</name>
    <dbReference type="NCBI Taxonomy" id="2100421"/>
    <lineage>
        <taxon>Viruses</taxon>
        <taxon>Duplodnaviria</taxon>
        <taxon>Heunggongvirae</taxon>
        <taxon>Uroviricota</taxon>
        <taxon>Caudoviricetes</taxon>
        <taxon>Peduoviridae</taxon>
        <taxon>Maltschvirus</taxon>
        <taxon>Maltschvirus maltsch</taxon>
    </lineage>
</organism>
<dbReference type="Pfam" id="PF01555">
    <property type="entry name" value="N6_N4_Mtase"/>
    <property type="match status" value="1"/>
</dbReference>
<dbReference type="Gene3D" id="3.40.50.150">
    <property type="entry name" value="Vaccinia Virus protein VP39"/>
    <property type="match status" value="1"/>
</dbReference>
<gene>
    <name evidence="4" type="ORF">UFOVP1619_21</name>
</gene>
<dbReference type="GO" id="GO:0003677">
    <property type="term" value="F:DNA binding"/>
    <property type="evidence" value="ECO:0007669"/>
    <property type="project" value="InterPro"/>
</dbReference>
<proteinExistence type="predicted"/>